<dbReference type="InterPro" id="IPR036860">
    <property type="entry name" value="SH2_dom_sf"/>
</dbReference>
<dbReference type="FunFam" id="3.30.200.20:FF:000053">
    <property type="entry name" value="Tyrosine-protein kinase"/>
    <property type="match status" value="1"/>
</dbReference>
<dbReference type="InterPro" id="IPR001245">
    <property type="entry name" value="Ser-Thr/Tyr_kinase_cat_dom"/>
</dbReference>
<feature type="domain" description="SH3" evidence="15">
    <location>
        <begin position="155"/>
        <end position="216"/>
    </location>
</feature>
<dbReference type="SUPFAM" id="SSF50044">
    <property type="entry name" value="SH3-domain"/>
    <property type="match status" value="1"/>
</dbReference>
<evidence type="ECO:0000256" key="10">
    <source>
        <dbReference type="PROSITE-ProRule" id="PRU00192"/>
    </source>
</evidence>
<keyword evidence="6 9" id="KW-0727">SH2 domain</keyword>
<organism evidence="17 18">
    <name type="scientific">Schistosoma mattheei</name>
    <dbReference type="NCBI Taxonomy" id="31246"/>
    <lineage>
        <taxon>Eukaryota</taxon>
        <taxon>Metazoa</taxon>
        <taxon>Spiralia</taxon>
        <taxon>Lophotrochozoa</taxon>
        <taxon>Platyhelminthes</taxon>
        <taxon>Trematoda</taxon>
        <taxon>Digenea</taxon>
        <taxon>Strigeidida</taxon>
        <taxon>Schistosomatoidea</taxon>
        <taxon>Schistosomatidae</taxon>
        <taxon>Schistosoma</taxon>
    </lineage>
</organism>
<dbReference type="InterPro" id="IPR001452">
    <property type="entry name" value="SH3_domain"/>
</dbReference>
<evidence type="ECO:0000256" key="11">
    <source>
        <dbReference type="PROSITE-ProRule" id="PRU10141"/>
    </source>
</evidence>
<dbReference type="Gene3D" id="2.30.30.40">
    <property type="entry name" value="SH3 Domains"/>
    <property type="match status" value="1"/>
</dbReference>
<dbReference type="PRINTS" id="PR00109">
    <property type="entry name" value="TYRKINASE"/>
</dbReference>
<dbReference type="SUPFAM" id="SSF56112">
    <property type="entry name" value="Protein kinase-like (PK-like)"/>
    <property type="match status" value="1"/>
</dbReference>
<feature type="domain" description="SH2" evidence="14">
    <location>
        <begin position="222"/>
        <end position="320"/>
    </location>
</feature>
<proteinExistence type="inferred from homology"/>
<evidence type="ECO:0000256" key="8">
    <source>
        <dbReference type="ARBA" id="ARBA00051245"/>
    </source>
</evidence>
<feature type="binding site" evidence="11">
    <location>
        <position position="374"/>
    </location>
    <ligand>
        <name>ATP</name>
        <dbReference type="ChEBI" id="CHEBI:30616"/>
    </ligand>
</feature>
<protein>
    <recommendedName>
        <fullName evidence="12">Tyrosine-protein kinase</fullName>
        <ecNumber evidence="12">2.7.10.2</ecNumber>
    </recommendedName>
</protein>
<dbReference type="GO" id="GO:0005524">
    <property type="term" value="F:ATP binding"/>
    <property type="evidence" value="ECO:0007669"/>
    <property type="project" value="UniProtKB-UniRule"/>
</dbReference>
<dbReference type="PROSITE" id="PS50011">
    <property type="entry name" value="PROTEIN_KINASE_DOM"/>
    <property type="match status" value="1"/>
</dbReference>
<keyword evidence="7 12" id="KW-0829">Tyrosine-protein kinase</keyword>
<dbReference type="GO" id="GO:0004715">
    <property type="term" value="F:non-membrane spanning protein tyrosine kinase activity"/>
    <property type="evidence" value="ECO:0007669"/>
    <property type="project" value="UniProtKB-EC"/>
</dbReference>
<dbReference type="CDD" id="cd11845">
    <property type="entry name" value="SH3_Src_like"/>
    <property type="match status" value="1"/>
</dbReference>
<evidence type="ECO:0000256" key="4">
    <source>
        <dbReference type="ARBA" id="ARBA00022777"/>
    </source>
</evidence>
<evidence type="ECO:0000256" key="3">
    <source>
        <dbReference type="ARBA" id="ARBA00022741"/>
    </source>
</evidence>
<dbReference type="AlphaFoldDB" id="A0AA85B000"/>
<dbReference type="InterPro" id="IPR000719">
    <property type="entry name" value="Prot_kinase_dom"/>
</dbReference>
<keyword evidence="3 11" id="KW-0547">Nucleotide-binding</keyword>
<dbReference type="InterPro" id="IPR011009">
    <property type="entry name" value="Kinase-like_dom_sf"/>
</dbReference>
<dbReference type="CDD" id="cd05034">
    <property type="entry name" value="PTKc_Src_like"/>
    <property type="match status" value="1"/>
</dbReference>
<dbReference type="SUPFAM" id="SSF55550">
    <property type="entry name" value="SH2 domain"/>
    <property type="match status" value="1"/>
</dbReference>
<dbReference type="Gene3D" id="1.10.510.10">
    <property type="entry name" value="Transferase(Phosphotransferase) domain 1"/>
    <property type="match status" value="1"/>
</dbReference>
<dbReference type="SMART" id="SM00326">
    <property type="entry name" value="SH3"/>
    <property type="match status" value="1"/>
</dbReference>
<dbReference type="PROSITE" id="PS50002">
    <property type="entry name" value="SH3"/>
    <property type="match status" value="1"/>
</dbReference>
<feature type="compositionally biased region" description="Low complexity" evidence="13">
    <location>
        <begin position="1"/>
        <end position="13"/>
    </location>
</feature>
<reference evidence="18" key="1">
    <citation type="submission" date="2023-11" db="UniProtKB">
        <authorList>
            <consortium name="WormBaseParasite"/>
        </authorList>
    </citation>
    <scope>IDENTIFICATION</scope>
</reference>
<evidence type="ECO:0000256" key="5">
    <source>
        <dbReference type="ARBA" id="ARBA00022840"/>
    </source>
</evidence>
<evidence type="ECO:0000256" key="7">
    <source>
        <dbReference type="ARBA" id="ARBA00023137"/>
    </source>
</evidence>
<dbReference type="SMART" id="SM00219">
    <property type="entry name" value="TyrKc"/>
    <property type="match status" value="1"/>
</dbReference>
<evidence type="ECO:0000256" key="12">
    <source>
        <dbReference type="RuleBase" id="RU362096"/>
    </source>
</evidence>
<evidence type="ECO:0000313" key="18">
    <source>
        <dbReference type="WBParaSite" id="SMTH1_17800.2"/>
    </source>
</evidence>
<evidence type="ECO:0000259" key="16">
    <source>
        <dbReference type="PROSITE" id="PS50011"/>
    </source>
</evidence>
<dbReference type="Pfam" id="PF00017">
    <property type="entry name" value="SH2"/>
    <property type="match status" value="1"/>
</dbReference>
<evidence type="ECO:0000259" key="14">
    <source>
        <dbReference type="PROSITE" id="PS50001"/>
    </source>
</evidence>
<dbReference type="PANTHER" id="PTHR24418">
    <property type="entry name" value="TYROSINE-PROTEIN KINASE"/>
    <property type="match status" value="1"/>
</dbReference>
<evidence type="ECO:0000256" key="2">
    <source>
        <dbReference type="ARBA" id="ARBA00022679"/>
    </source>
</evidence>
<evidence type="ECO:0000256" key="6">
    <source>
        <dbReference type="ARBA" id="ARBA00022999"/>
    </source>
</evidence>
<dbReference type="Pfam" id="PF07714">
    <property type="entry name" value="PK_Tyr_Ser-Thr"/>
    <property type="match status" value="1"/>
</dbReference>
<evidence type="ECO:0000313" key="17">
    <source>
        <dbReference type="Proteomes" id="UP000050791"/>
    </source>
</evidence>
<comment type="catalytic activity">
    <reaction evidence="8 12">
        <text>L-tyrosyl-[protein] + ATP = O-phospho-L-tyrosyl-[protein] + ADP + H(+)</text>
        <dbReference type="Rhea" id="RHEA:10596"/>
        <dbReference type="Rhea" id="RHEA-COMP:10136"/>
        <dbReference type="Rhea" id="RHEA-COMP:20101"/>
        <dbReference type="ChEBI" id="CHEBI:15378"/>
        <dbReference type="ChEBI" id="CHEBI:30616"/>
        <dbReference type="ChEBI" id="CHEBI:46858"/>
        <dbReference type="ChEBI" id="CHEBI:61978"/>
        <dbReference type="ChEBI" id="CHEBI:456216"/>
        <dbReference type="EC" id="2.7.10.2"/>
    </reaction>
</comment>
<keyword evidence="4 12" id="KW-0418">Kinase</keyword>
<dbReference type="SMART" id="SM00252">
    <property type="entry name" value="SH2"/>
    <property type="match status" value="1"/>
</dbReference>
<dbReference type="PROSITE" id="PS50001">
    <property type="entry name" value="SH2"/>
    <property type="match status" value="1"/>
</dbReference>
<dbReference type="InterPro" id="IPR036028">
    <property type="entry name" value="SH3-like_dom_sf"/>
</dbReference>
<dbReference type="InterPro" id="IPR017441">
    <property type="entry name" value="Protein_kinase_ATP_BS"/>
</dbReference>
<sequence length="647" mass="72960">MGNSNSSNNDQNSWITAPPNDASAPMFEPSFRSVVERRPIFSPKISFNNGQSSNSMLPAAIAPDSSQSFDQIRYQPYNTNYVPDAVQQIKGAKWTNDFVGVPVTSGDKSSVGNSSCLPSTHQSTNFSPTQQPANFLNNSVAQIRNNPSHNSPQISTEGQFVALHDYVKRVDDDLNMTKGQIFNILDNSHSDWWYAECVSTGNRGYVPKNHLAAVTSLESNEWYFGELKRIEAEHYLQLPGNDHGSFLVRISESQSSEYSLSVREENTVKHYRIRSRYSRTDPTLKRFYISRQLPFVNIQQLVNHYLENQSGLCCRLGKPCIRPTHPEPVGLSHKLIDKWEIPKSSIILKEKIGQGQFGEVFKAVWNKTTIVAVKTLKPSSCDAADFLREAQTMKRLHHPNLIQLYAVCTQTEPFYIVTEYMSKGSLLNYLQSPEGHALDMQCLIMMAAKIASGMAYLESRRHIHRDLAARNVLVGEQHAVKIADFGLARMIHNREYVAHAGARFPIKWTSPEAANYSRFTIKSDVWSFGILLTEIVTYGRSPYPGMHNAEVLRQVDAGYRMSKPPGCPPELYDLMLECWAADENKRPSFATIHFRLEQFCEDEQPAYRNANTNIHSHPNGNSIVALQNKQNPSSGAYHNHIEISVSP</sequence>
<feature type="region of interest" description="Disordered" evidence="13">
    <location>
        <begin position="1"/>
        <end position="23"/>
    </location>
</feature>
<dbReference type="InterPro" id="IPR050198">
    <property type="entry name" value="Non-receptor_tyrosine_kinases"/>
</dbReference>
<comment type="similarity">
    <text evidence="12">Belongs to the protein kinase superfamily. Tyr protein kinase family.</text>
</comment>
<dbReference type="PRINTS" id="PR00401">
    <property type="entry name" value="SH2DOMAIN"/>
</dbReference>
<name>A0AA85B000_9TREM</name>
<keyword evidence="1 10" id="KW-0728">SH3 domain</keyword>
<evidence type="ECO:0000256" key="9">
    <source>
        <dbReference type="PROSITE-ProRule" id="PRU00191"/>
    </source>
</evidence>
<dbReference type="FunFam" id="1.10.510.10:FF:000318">
    <property type="entry name" value="Tyrosine-protein kinase"/>
    <property type="match status" value="1"/>
</dbReference>
<keyword evidence="5 11" id="KW-0067">ATP-binding</keyword>
<dbReference type="InterPro" id="IPR000980">
    <property type="entry name" value="SH2"/>
</dbReference>
<dbReference type="InterPro" id="IPR020635">
    <property type="entry name" value="Tyr_kinase_cat_dom"/>
</dbReference>
<keyword evidence="2 12" id="KW-0808">Transferase</keyword>
<dbReference type="EC" id="2.7.10.2" evidence="12"/>
<dbReference type="WBParaSite" id="SMTH1_17800.2">
    <property type="protein sequence ID" value="SMTH1_17800.2"/>
    <property type="gene ID" value="SMTH1_17800"/>
</dbReference>
<evidence type="ECO:0000256" key="1">
    <source>
        <dbReference type="ARBA" id="ARBA00022443"/>
    </source>
</evidence>
<dbReference type="PRINTS" id="PR00452">
    <property type="entry name" value="SH3DOMAIN"/>
</dbReference>
<evidence type="ECO:0000259" key="15">
    <source>
        <dbReference type="PROSITE" id="PS50002"/>
    </source>
</evidence>
<dbReference type="Proteomes" id="UP000050791">
    <property type="component" value="Unassembled WGS sequence"/>
</dbReference>
<dbReference type="Gene3D" id="3.30.505.10">
    <property type="entry name" value="SH2 domain"/>
    <property type="match status" value="1"/>
</dbReference>
<evidence type="ECO:0000256" key="13">
    <source>
        <dbReference type="SAM" id="MobiDB-lite"/>
    </source>
</evidence>
<accession>A0AA85B000</accession>
<dbReference type="PROSITE" id="PS00107">
    <property type="entry name" value="PROTEIN_KINASE_ATP"/>
    <property type="match status" value="1"/>
</dbReference>
<dbReference type="Pfam" id="PF00018">
    <property type="entry name" value="SH3_1"/>
    <property type="match status" value="1"/>
</dbReference>
<feature type="domain" description="Protein kinase" evidence="16">
    <location>
        <begin position="346"/>
        <end position="596"/>
    </location>
</feature>